<reference evidence="1 2" key="1">
    <citation type="journal article" date="2015" name="Nature">
        <title>rRNA introns, odd ribosomes, and small enigmatic genomes across a large radiation of phyla.</title>
        <authorList>
            <person name="Brown C.T."/>
            <person name="Hug L.A."/>
            <person name="Thomas B.C."/>
            <person name="Sharon I."/>
            <person name="Castelle C.J."/>
            <person name="Singh A."/>
            <person name="Wilkins M.J."/>
            <person name="Williams K.H."/>
            <person name="Banfield J.F."/>
        </authorList>
    </citation>
    <scope>NUCLEOTIDE SEQUENCE [LARGE SCALE GENOMIC DNA]</scope>
</reference>
<gene>
    <name evidence="1" type="ORF">UT24_C0038G0003</name>
</gene>
<evidence type="ECO:0000313" key="2">
    <source>
        <dbReference type="Proteomes" id="UP000033881"/>
    </source>
</evidence>
<sequence>MHLGDGIKWWSYDDILIGGIKVNGTPVKEKDGLGHSVLGYLPIPIPRSWGEREFNVVVEYEAEDGEAKFKFKLFYGCGDPSELHLGESQVLTGKAGKKERIYFKLNPECLVRNELIRVSLDIARETPHPILIYGVWLELKS</sequence>
<name>A0A0G0Q9I6_9BACT</name>
<comment type="caution">
    <text evidence="1">The sequence shown here is derived from an EMBL/GenBank/DDBJ whole genome shotgun (WGS) entry which is preliminary data.</text>
</comment>
<evidence type="ECO:0000313" key="1">
    <source>
        <dbReference type="EMBL" id="KKQ98356.1"/>
    </source>
</evidence>
<dbReference type="Proteomes" id="UP000033881">
    <property type="component" value="Unassembled WGS sequence"/>
</dbReference>
<dbReference type="EMBL" id="LBWB01000038">
    <property type="protein sequence ID" value="KKQ98356.1"/>
    <property type="molecule type" value="Genomic_DNA"/>
</dbReference>
<organism evidence="1 2">
    <name type="scientific">Candidatus Woesebacteria bacterium GW2011_GWB1_39_12</name>
    <dbReference type="NCBI Taxonomy" id="1618574"/>
    <lineage>
        <taxon>Bacteria</taxon>
        <taxon>Candidatus Woeseibacteriota</taxon>
    </lineage>
</organism>
<accession>A0A0G0Q9I6</accession>
<dbReference type="AlphaFoldDB" id="A0A0G0Q9I6"/>
<protein>
    <submittedName>
        <fullName evidence="1">Uncharacterized protein</fullName>
    </submittedName>
</protein>
<dbReference type="STRING" id="1618574.UT24_C0038G0003"/>
<proteinExistence type="predicted"/>